<protein>
    <recommendedName>
        <fullName evidence="1">Beta-lactamase-related domain-containing protein</fullName>
    </recommendedName>
</protein>
<dbReference type="PANTHER" id="PTHR43283">
    <property type="entry name" value="BETA-LACTAMASE-RELATED"/>
    <property type="match status" value="1"/>
</dbReference>
<dbReference type="Pfam" id="PF00144">
    <property type="entry name" value="Beta-lactamase"/>
    <property type="match status" value="1"/>
</dbReference>
<dbReference type="InterPro" id="IPR001466">
    <property type="entry name" value="Beta-lactam-related"/>
</dbReference>
<gene>
    <name evidence="2" type="ORF">GCM10009759_63000</name>
</gene>
<dbReference type="EMBL" id="BAAANS010000056">
    <property type="protein sequence ID" value="GAA2117002.1"/>
    <property type="molecule type" value="Genomic_DNA"/>
</dbReference>
<evidence type="ECO:0000313" key="2">
    <source>
        <dbReference type="EMBL" id="GAA2117002.1"/>
    </source>
</evidence>
<proteinExistence type="predicted"/>
<dbReference type="PANTHER" id="PTHR43283:SF7">
    <property type="entry name" value="BETA-LACTAMASE-RELATED DOMAIN-CONTAINING PROTEIN"/>
    <property type="match status" value="1"/>
</dbReference>
<sequence>MSAQRLLLPRSAPSATGLSSRAVGALLDRLAELPVECHSLLVVHRGRVVAEGWWAPYSAGRPHLLYSLTKSFTSVAVGLAVADGLLSPADRVADLLPERVPAGASAQARRITVHHLLTMTAGHAADSLEEAWAREPGDLVRGFLGLPFDAPEGTRHVYDNATTFLLARIVERVTGRGLPEFLDERLFGPMGVDHAEWDRVGSGAAFGFHGLHLTTEAVAAFGELLLRGGRWGGRQLVPRAWVERATRRHVASESFVSGARDPDFSCGYGYQFWRSRHGYHGHGAYGQQCVVVPGHELVVAVTAQGESQAVFDALWECLLPGLGRADGAADDAADDAALAERLRRLSLRPVPGTAGPGRAARAELDATAGESALPSGTAVAVAPVDGGWRVRLGPLPGTGAVLDLEVGHGTWRESAPLGRPVVAAGAWQDGRFLADLYVITTPHRVRLTVDPAAGTATARWSTPPLTGPRLELHLRAPLMTRPDVA</sequence>
<dbReference type="InterPro" id="IPR050789">
    <property type="entry name" value="Diverse_Enzym_Activities"/>
</dbReference>
<feature type="domain" description="Beta-lactamase-related" evidence="1">
    <location>
        <begin position="39"/>
        <end position="308"/>
    </location>
</feature>
<dbReference type="RefSeq" id="WP_344557091.1">
    <property type="nucleotide sequence ID" value="NZ_BAAANS010000056.1"/>
</dbReference>
<dbReference type="SUPFAM" id="SSF56601">
    <property type="entry name" value="beta-lactamase/transpeptidase-like"/>
    <property type="match status" value="1"/>
</dbReference>
<evidence type="ECO:0000259" key="1">
    <source>
        <dbReference type="Pfam" id="PF00144"/>
    </source>
</evidence>
<dbReference type="Gene3D" id="3.40.710.10">
    <property type="entry name" value="DD-peptidase/beta-lactamase superfamily"/>
    <property type="match status" value="1"/>
</dbReference>
<accession>A0ABN2XWT3</accession>
<evidence type="ECO:0000313" key="3">
    <source>
        <dbReference type="Proteomes" id="UP001500897"/>
    </source>
</evidence>
<comment type="caution">
    <text evidence="2">The sequence shown here is derived from an EMBL/GenBank/DDBJ whole genome shotgun (WGS) entry which is preliminary data.</text>
</comment>
<reference evidence="2 3" key="1">
    <citation type="journal article" date="2019" name="Int. J. Syst. Evol. Microbiol.">
        <title>The Global Catalogue of Microorganisms (GCM) 10K type strain sequencing project: providing services to taxonomists for standard genome sequencing and annotation.</title>
        <authorList>
            <consortium name="The Broad Institute Genomics Platform"/>
            <consortium name="The Broad Institute Genome Sequencing Center for Infectious Disease"/>
            <person name="Wu L."/>
            <person name="Ma J."/>
        </authorList>
    </citation>
    <scope>NUCLEOTIDE SEQUENCE [LARGE SCALE GENOMIC DNA]</scope>
    <source>
        <strain evidence="2 3">JCM 14559</strain>
    </source>
</reference>
<dbReference type="InterPro" id="IPR012338">
    <property type="entry name" value="Beta-lactam/transpept-like"/>
</dbReference>
<organism evidence="2 3">
    <name type="scientific">Kitasatospora saccharophila</name>
    <dbReference type="NCBI Taxonomy" id="407973"/>
    <lineage>
        <taxon>Bacteria</taxon>
        <taxon>Bacillati</taxon>
        <taxon>Actinomycetota</taxon>
        <taxon>Actinomycetes</taxon>
        <taxon>Kitasatosporales</taxon>
        <taxon>Streptomycetaceae</taxon>
        <taxon>Kitasatospora</taxon>
    </lineage>
</organism>
<keyword evidence="3" id="KW-1185">Reference proteome</keyword>
<name>A0ABN2XWT3_9ACTN</name>
<dbReference type="Proteomes" id="UP001500897">
    <property type="component" value="Unassembled WGS sequence"/>
</dbReference>